<keyword evidence="2" id="KW-1185">Reference proteome</keyword>
<protein>
    <submittedName>
        <fullName evidence="1">Uncharacterized protein</fullName>
    </submittedName>
</protein>
<evidence type="ECO:0000313" key="1">
    <source>
        <dbReference type="EMBL" id="MBP2373038.1"/>
    </source>
</evidence>
<gene>
    <name evidence="1" type="ORF">JOF46_000950</name>
</gene>
<dbReference type="Proteomes" id="UP000766570">
    <property type="component" value="Unassembled WGS sequence"/>
</dbReference>
<accession>A0ABS4WA72</accession>
<name>A0ABS4WA72_9MICC</name>
<organism evidence="1 2">
    <name type="scientific">Paeniglutamicibacter psychrophenolicus</name>
    <dbReference type="NCBI Taxonomy" id="257454"/>
    <lineage>
        <taxon>Bacteria</taxon>
        <taxon>Bacillati</taxon>
        <taxon>Actinomycetota</taxon>
        <taxon>Actinomycetes</taxon>
        <taxon>Micrococcales</taxon>
        <taxon>Micrococcaceae</taxon>
        <taxon>Paeniglutamicibacter</taxon>
    </lineage>
</organism>
<evidence type="ECO:0000313" key="2">
    <source>
        <dbReference type="Proteomes" id="UP000766570"/>
    </source>
</evidence>
<dbReference type="EMBL" id="JAGIOE010000001">
    <property type="protein sequence ID" value="MBP2373038.1"/>
    <property type="molecule type" value="Genomic_DNA"/>
</dbReference>
<comment type="caution">
    <text evidence="1">The sequence shown here is derived from an EMBL/GenBank/DDBJ whole genome shotgun (WGS) entry which is preliminary data.</text>
</comment>
<dbReference type="RefSeq" id="WP_209906272.1">
    <property type="nucleotide sequence ID" value="NZ_BAAAMI010000019.1"/>
</dbReference>
<sequence length="118" mass="13406">MATTPKPPPDPSQELAEATAEYRELAARIGELGLIHHGSVVHRHAAPADATEKKTGRAPFYQWSSKVNGKTVTRTLSEEEATLYREWIDNDRELRRIIKDMREASERATRAILREKVK</sequence>
<reference evidence="1 2" key="1">
    <citation type="submission" date="2021-03" db="EMBL/GenBank/DDBJ databases">
        <title>Sequencing the genomes of 1000 actinobacteria strains.</title>
        <authorList>
            <person name="Klenk H.-P."/>
        </authorList>
    </citation>
    <scope>NUCLEOTIDE SEQUENCE [LARGE SCALE GENOMIC DNA]</scope>
    <source>
        <strain evidence="1 2">DSM 15454</strain>
    </source>
</reference>
<proteinExistence type="predicted"/>